<dbReference type="Proteomes" id="UP000309454">
    <property type="component" value="Unassembled WGS sequence"/>
</dbReference>
<dbReference type="EMBL" id="JACHYA010000004">
    <property type="protein sequence ID" value="MBB3171515.1"/>
    <property type="molecule type" value="Genomic_DNA"/>
</dbReference>
<keyword evidence="5" id="KW-1185">Reference proteome</keyword>
<evidence type="ECO:0000313" key="5">
    <source>
        <dbReference type="Proteomes" id="UP000309454"/>
    </source>
</evidence>
<sequence length="100" mass="11288">MAPAVPAIRPISDLRTDLNGICEQAADSQQPIFMTKNGKATLVVIDCEAYERQRQHDRYVIKLREAELEQQYHPETVSQAEVTSRVEAILEQARKLASHA</sequence>
<comment type="function">
    <text evidence="2">Antitoxin component of a type II toxin-antitoxin (TA) system.</text>
</comment>
<comment type="caution">
    <text evidence="3">The sequence shown here is derived from an EMBL/GenBank/DDBJ whole genome shotgun (WGS) entry which is preliminary data.</text>
</comment>
<dbReference type="SUPFAM" id="SSF143120">
    <property type="entry name" value="YefM-like"/>
    <property type="match status" value="1"/>
</dbReference>
<comment type="similarity">
    <text evidence="1 2">Belongs to the phD/YefM antitoxin family.</text>
</comment>
<dbReference type="AlphaFoldDB" id="A0A3N0AA35"/>
<dbReference type="RefSeq" id="WP_123185408.1">
    <property type="nucleotide sequence ID" value="NZ_CANPEU010000003.1"/>
</dbReference>
<evidence type="ECO:0000256" key="1">
    <source>
        <dbReference type="ARBA" id="ARBA00009981"/>
    </source>
</evidence>
<name>A0A3N0AA35_9ACTN</name>
<dbReference type="Proteomes" id="UP000530850">
    <property type="component" value="Unassembled WGS sequence"/>
</dbReference>
<organism evidence="3 6">
    <name type="scientific">Parvibacter caecicola</name>
    <dbReference type="NCBI Taxonomy" id="747645"/>
    <lineage>
        <taxon>Bacteria</taxon>
        <taxon>Bacillati</taxon>
        <taxon>Actinomycetota</taxon>
        <taxon>Coriobacteriia</taxon>
        <taxon>Coriobacteriales</taxon>
        <taxon>Coriobacteriaceae</taxon>
        <taxon>Parvibacter</taxon>
    </lineage>
</organism>
<reference evidence="3 6" key="2">
    <citation type="submission" date="2020-08" db="EMBL/GenBank/DDBJ databases">
        <title>Sequencing the genomes of 1000 actinobacteria strains.</title>
        <authorList>
            <person name="Klenk H.-P."/>
        </authorList>
    </citation>
    <scope>NUCLEOTIDE SEQUENCE [LARGE SCALE GENOMIC DNA]</scope>
    <source>
        <strain evidence="3 6">DSM 22242</strain>
    </source>
</reference>
<gene>
    <name evidence="4" type="ORF">E5982_06290</name>
    <name evidence="3" type="ORF">FHR31_001335</name>
</gene>
<dbReference type="NCBIfam" id="TIGR01552">
    <property type="entry name" value="phd_fam"/>
    <property type="match status" value="1"/>
</dbReference>
<protein>
    <recommendedName>
        <fullName evidence="2">Antitoxin</fullName>
    </recommendedName>
</protein>
<dbReference type="InterPro" id="IPR036165">
    <property type="entry name" value="YefM-like_sf"/>
</dbReference>
<evidence type="ECO:0000313" key="6">
    <source>
        <dbReference type="Proteomes" id="UP000530850"/>
    </source>
</evidence>
<dbReference type="OrthoDB" id="9795585at2"/>
<evidence type="ECO:0000256" key="2">
    <source>
        <dbReference type="RuleBase" id="RU362080"/>
    </source>
</evidence>
<dbReference type="GeneID" id="93356705"/>
<evidence type="ECO:0000313" key="3">
    <source>
        <dbReference type="EMBL" id="MBB3171515.1"/>
    </source>
</evidence>
<proteinExistence type="inferred from homology"/>
<accession>A0A3N0AA35</accession>
<evidence type="ECO:0000313" key="4">
    <source>
        <dbReference type="EMBL" id="TJW10172.1"/>
    </source>
</evidence>
<dbReference type="InterPro" id="IPR006442">
    <property type="entry name" value="Antitoxin_Phd/YefM"/>
</dbReference>
<dbReference type="Gene3D" id="3.40.1620.10">
    <property type="entry name" value="YefM-like domain"/>
    <property type="match status" value="1"/>
</dbReference>
<dbReference type="Pfam" id="PF02604">
    <property type="entry name" value="PhdYeFM_antitox"/>
    <property type="match status" value="1"/>
</dbReference>
<dbReference type="EMBL" id="SSTM01000004">
    <property type="protein sequence ID" value="TJW10172.1"/>
    <property type="molecule type" value="Genomic_DNA"/>
</dbReference>
<reference evidence="4 5" key="1">
    <citation type="submission" date="2019-04" db="EMBL/GenBank/DDBJ databases">
        <title>Microbes associate with the intestines of laboratory mice.</title>
        <authorList>
            <person name="Navarre W."/>
            <person name="Wong E."/>
            <person name="Huang K.C."/>
            <person name="Tropini C."/>
            <person name="Ng K."/>
            <person name="Yu B."/>
        </authorList>
    </citation>
    <scope>NUCLEOTIDE SEQUENCE [LARGE SCALE GENOMIC DNA]</scope>
    <source>
        <strain evidence="4 5">NM48_B13</strain>
    </source>
</reference>